<evidence type="ECO:0000256" key="3">
    <source>
        <dbReference type="RuleBase" id="RU361235"/>
    </source>
</evidence>
<proteinExistence type="inferred from homology"/>
<dbReference type="InterPro" id="IPR050309">
    <property type="entry name" value="Type-B_Carboxylest/Lipase"/>
</dbReference>
<feature type="signal peptide" evidence="3">
    <location>
        <begin position="1"/>
        <end position="20"/>
    </location>
</feature>
<sequence>MFLPTCLLTPFIFFGSHVKAEESPIISLSYGTFQGFSTGNLTKFLGVPFGHAARFETPEPPIVLHGIQNATEFGPACPQQTLTPLPGLVRSPYPVISEDCLTLDVFKPLTSSSKSNLPVFVYIPSGGFESGNSRDIDVSSLVQRSMEVTEPIIVVTLNYRVTAFGFLAGKEVGSAGISNLGTRDQIYGLQWVQQYISAFGGDPDRVVVGGQSAGAISTSLLLLSNKQNSNALFRGAFMESGSVLKSPFLAEGQSDYDNLVAGTNCTGSPDTLDCLRRAPFETLMAAINKTPDFFSYRSLSLVWHPRIDGDVVVEDPLVSISRGLYAKIPIMTGICDDEGTIFAFSENNITTDAEFLDYVHSNYLPASSQAEITRVGILYPDDPTQGSPFDTGTANQLTPEFKRIAAFEGDFGIIGPRRFFLEHASATQDAWSWGTSLFSVRANHLNNTSFGTYHSFDIPIWFQLDNTSETVGVDALSKRIPTTVNFVNTLDPNRPAAFSTIEPTIFWPKWNMPSAAGNSSLLTFSDPAVNITAEDFRVDAIGFLNDLMLAEAMGEDMP</sequence>
<dbReference type="Proteomes" id="UP001221757">
    <property type="component" value="Unassembled WGS sequence"/>
</dbReference>
<dbReference type="EMBL" id="JARKIE010000128">
    <property type="protein sequence ID" value="KAJ7679772.1"/>
    <property type="molecule type" value="Genomic_DNA"/>
</dbReference>
<reference evidence="5" key="1">
    <citation type="submission" date="2023-03" db="EMBL/GenBank/DDBJ databases">
        <title>Massive genome expansion in bonnet fungi (Mycena s.s.) driven by repeated elements and novel gene families across ecological guilds.</title>
        <authorList>
            <consortium name="Lawrence Berkeley National Laboratory"/>
            <person name="Harder C.B."/>
            <person name="Miyauchi S."/>
            <person name="Viragh M."/>
            <person name="Kuo A."/>
            <person name="Thoen E."/>
            <person name="Andreopoulos B."/>
            <person name="Lu D."/>
            <person name="Skrede I."/>
            <person name="Drula E."/>
            <person name="Henrissat B."/>
            <person name="Morin E."/>
            <person name="Kohler A."/>
            <person name="Barry K."/>
            <person name="LaButti K."/>
            <person name="Morin E."/>
            <person name="Salamov A."/>
            <person name="Lipzen A."/>
            <person name="Mereny Z."/>
            <person name="Hegedus B."/>
            <person name="Baldrian P."/>
            <person name="Stursova M."/>
            <person name="Weitz H."/>
            <person name="Taylor A."/>
            <person name="Grigoriev I.V."/>
            <person name="Nagy L.G."/>
            <person name="Martin F."/>
            <person name="Kauserud H."/>
        </authorList>
    </citation>
    <scope>NUCLEOTIDE SEQUENCE</scope>
    <source>
        <strain evidence="5">CBHHK067</strain>
    </source>
</reference>
<dbReference type="GO" id="GO:0016787">
    <property type="term" value="F:hydrolase activity"/>
    <property type="evidence" value="ECO:0007669"/>
    <property type="project" value="UniProtKB-KW"/>
</dbReference>
<evidence type="ECO:0000259" key="4">
    <source>
        <dbReference type="Pfam" id="PF00135"/>
    </source>
</evidence>
<keyword evidence="6" id="KW-1185">Reference proteome</keyword>
<dbReference type="InterPro" id="IPR002018">
    <property type="entry name" value="CarbesteraseB"/>
</dbReference>
<gene>
    <name evidence="5" type="ORF">B0H17DRAFT_1161243</name>
</gene>
<dbReference type="PROSITE" id="PS00122">
    <property type="entry name" value="CARBOXYLESTERASE_B_1"/>
    <property type="match status" value="1"/>
</dbReference>
<evidence type="ECO:0000313" key="6">
    <source>
        <dbReference type="Proteomes" id="UP001221757"/>
    </source>
</evidence>
<dbReference type="InterPro" id="IPR019826">
    <property type="entry name" value="Carboxylesterase_B_AS"/>
</dbReference>
<dbReference type="InterPro" id="IPR029058">
    <property type="entry name" value="AB_hydrolase_fold"/>
</dbReference>
<comment type="similarity">
    <text evidence="1 3">Belongs to the type-B carboxylesterase/lipase family.</text>
</comment>
<comment type="caution">
    <text evidence="5">The sequence shown here is derived from an EMBL/GenBank/DDBJ whole genome shotgun (WGS) entry which is preliminary data.</text>
</comment>
<evidence type="ECO:0000256" key="1">
    <source>
        <dbReference type="ARBA" id="ARBA00005964"/>
    </source>
</evidence>
<evidence type="ECO:0000256" key="2">
    <source>
        <dbReference type="ARBA" id="ARBA00022801"/>
    </source>
</evidence>
<feature type="chain" id="PRO_5041772592" description="Carboxylic ester hydrolase" evidence="3">
    <location>
        <begin position="21"/>
        <end position="558"/>
    </location>
</feature>
<dbReference type="Pfam" id="PF00135">
    <property type="entry name" value="COesterase"/>
    <property type="match status" value="1"/>
</dbReference>
<evidence type="ECO:0000313" key="5">
    <source>
        <dbReference type="EMBL" id="KAJ7679772.1"/>
    </source>
</evidence>
<dbReference type="EC" id="3.1.1.-" evidence="3"/>
<keyword evidence="2 3" id="KW-0378">Hydrolase</keyword>
<accession>A0AAD7D5Q0</accession>
<dbReference type="InterPro" id="IPR019819">
    <property type="entry name" value="Carboxylesterase_B_CS"/>
</dbReference>
<organism evidence="5 6">
    <name type="scientific">Mycena rosella</name>
    <name type="common">Pink bonnet</name>
    <name type="synonym">Agaricus rosellus</name>
    <dbReference type="NCBI Taxonomy" id="1033263"/>
    <lineage>
        <taxon>Eukaryota</taxon>
        <taxon>Fungi</taxon>
        <taxon>Dikarya</taxon>
        <taxon>Basidiomycota</taxon>
        <taxon>Agaricomycotina</taxon>
        <taxon>Agaricomycetes</taxon>
        <taxon>Agaricomycetidae</taxon>
        <taxon>Agaricales</taxon>
        <taxon>Marasmiineae</taxon>
        <taxon>Mycenaceae</taxon>
        <taxon>Mycena</taxon>
    </lineage>
</organism>
<dbReference type="PROSITE" id="PS00941">
    <property type="entry name" value="CARBOXYLESTERASE_B_2"/>
    <property type="match status" value="1"/>
</dbReference>
<protein>
    <recommendedName>
        <fullName evidence="3">Carboxylic ester hydrolase</fullName>
        <ecNumber evidence="3">3.1.1.-</ecNumber>
    </recommendedName>
</protein>
<dbReference type="SUPFAM" id="SSF53474">
    <property type="entry name" value="alpha/beta-Hydrolases"/>
    <property type="match status" value="1"/>
</dbReference>
<dbReference type="PANTHER" id="PTHR11559">
    <property type="entry name" value="CARBOXYLESTERASE"/>
    <property type="match status" value="1"/>
</dbReference>
<dbReference type="Gene3D" id="3.40.50.1820">
    <property type="entry name" value="alpha/beta hydrolase"/>
    <property type="match status" value="1"/>
</dbReference>
<dbReference type="AlphaFoldDB" id="A0AAD7D5Q0"/>
<keyword evidence="3" id="KW-0732">Signal</keyword>
<name>A0AAD7D5Q0_MYCRO</name>
<feature type="domain" description="Carboxylesterase type B" evidence="4">
    <location>
        <begin position="23"/>
        <end position="501"/>
    </location>
</feature>